<dbReference type="Pfam" id="PF00481">
    <property type="entry name" value="PP2C"/>
    <property type="match status" value="1"/>
</dbReference>
<feature type="compositionally biased region" description="Basic residues" evidence="5">
    <location>
        <begin position="124"/>
        <end position="140"/>
    </location>
</feature>
<feature type="compositionally biased region" description="Low complexity" evidence="5">
    <location>
        <begin position="445"/>
        <end position="460"/>
    </location>
</feature>
<keyword evidence="8" id="KW-1185">Reference proteome</keyword>
<evidence type="ECO:0000259" key="6">
    <source>
        <dbReference type="PROSITE" id="PS51746"/>
    </source>
</evidence>
<dbReference type="SUPFAM" id="SSF81606">
    <property type="entry name" value="PP2C-like"/>
    <property type="match status" value="1"/>
</dbReference>
<feature type="region of interest" description="Disordered" evidence="5">
    <location>
        <begin position="569"/>
        <end position="596"/>
    </location>
</feature>
<dbReference type="STRING" id="670386.D3BL06"/>
<keyword evidence="1" id="KW-0479">Metal-binding</keyword>
<evidence type="ECO:0000256" key="3">
    <source>
        <dbReference type="ARBA" id="ARBA00022912"/>
    </source>
</evidence>
<dbReference type="RefSeq" id="XP_020430710.1">
    <property type="nucleotide sequence ID" value="XM_020580035.1"/>
</dbReference>
<dbReference type="SMART" id="SM00332">
    <property type="entry name" value="PP2Cc"/>
    <property type="match status" value="1"/>
</dbReference>
<feature type="domain" description="PPM-type phosphatase" evidence="6">
    <location>
        <begin position="648"/>
        <end position="900"/>
    </location>
</feature>
<evidence type="ECO:0000256" key="1">
    <source>
        <dbReference type="ARBA" id="ARBA00022723"/>
    </source>
</evidence>
<feature type="compositionally biased region" description="Low complexity" evidence="5">
    <location>
        <begin position="489"/>
        <end position="513"/>
    </location>
</feature>
<keyword evidence="3 4" id="KW-0904">Protein phosphatase</keyword>
<feature type="compositionally biased region" description="Polar residues" evidence="5">
    <location>
        <begin position="461"/>
        <end position="480"/>
    </location>
</feature>
<dbReference type="InterPro" id="IPR001932">
    <property type="entry name" value="PPM-type_phosphatase-like_dom"/>
</dbReference>
<dbReference type="GO" id="GO:0004722">
    <property type="term" value="F:protein serine/threonine phosphatase activity"/>
    <property type="evidence" value="ECO:0007669"/>
    <property type="project" value="InterPro"/>
</dbReference>
<feature type="compositionally biased region" description="Low complexity" evidence="5">
    <location>
        <begin position="204"/>
        <end position="234"/>
    </location>
</feature>
<evidence type="ECO:0000313" key="7">
    <source>
        <dbReference type="EMBL" id="EFA78586.1"/>
    </source>
</evidence>
<dbReference type="GO" id="GO:0046872">
    <property type="term" value="F:metal ion binding"/>
    <property type="evidence" value="ECO:0007669"/>
    <property type="project" value="UniProtKB-KW"/>
</dbReference>
<organism evidence="7 8">
    <name type="scientific">Heterostelium pallidum (strain ATCC 26659 / Pp 5 / PN500)</name>
    <name type="common">Cellular slime mold</name>
    <name type="synonym">Polysphondylium pallidum</name>
    <dbReference type="NCBI Taxonomy" id="670386"/>
    <lineage>
        <taxon>Eukaryota</taxon>
        <taxon>Amoebozoa</taxon>
        <taxon>Evosea</taxon>
        <taxon>Eumycetozoa</taxon>
        <taxon>Dictyostelia</taxon>
        <taxon>Acytosteliales</taxon>
        <taxon>Acytosteliaceae</taxon>
        <taxon>Heterostelium</taxon>
    </lineage>
</organism>
<name>D3BL06_HETP5</name>
<accession>D3BL06</accession>
<dbReference type="PROSITE" id="PS01032">
    <property type="entry name" value="PPM_1"/>
    <property type="match status" value="1"/>
</dbReference>
<feature type="compositionally biased region" description="Polar residues" evidence="5">
    <location>
        <begin position="420"/>
        <end position="444"/>
    </location>
</feature>
<feature type="region of interest" description="Disordered" evidence="5">
    <location>
        <begin position="271"/>
        <end position="513"/>
    </location>
</feature>
<dbReference type="Gene3D" id="3.60.40.10">
    <property type="entry name" value="PPM-type phosphatase domain"/>
    <property type="match status" value="1"/>
</dbReference>
<reference evidence="7 8" key="1">
    <citation type="journal article" date="2011" name="Genome Res.">
        <title>Phylogeny-wide analysis of social amoeba genomes highlights ancient origins for complex intercellular communication.</title>
        <authorList>
            <person name="Heidel A.J."/>
            <person name="Lawal H.M."/>
            <person name="Felder M."/>
            <person name="Schilde C."/>
            <person name="Helps N.R."/>
            <person name="Tunggal B."/>
            <person name="Rivero F."/>
            <person name="John U."/>
            <person name="Schleicher M."/>
            <person name="Eichinger L."/>
            <person name="Platzer M."/>
            <person name="Noegel A.A."/>
            <person name="Schaap P."/>
            <person name="Gloeckner G."/>
        </authorList>
    </citation>
    <scope>NUCLEOTIDE SEQUENCE [LARGE SCALE GENOMIC DNA]</scope>
    <source>
        <strain evidence="8">ATCC 26659 / Pp 5 / PN500</strain>
    </source>
</reference>
<keyword evidence="2 4" id="KW-0378">Hydrolase</keyword>
<feature type="compositionally biased region" description="Polar residues" evidence="5">
    <location>
        <begin position="82"/>
        <end position="91"/>
    </location>
</feature>
<feature type="compositionally biased region" description="Low complexity" evidence="5">
    <location>
        <begin position="271"/>
        <end position="314"/>
    </location>
</feature>
<feature type="compositionally biased region" description="Basic residues" evidence="5">
    <location>
        <begin position="315"/>
        <end position="326"/>
    </location>
</feature>
<comment type="caution">
    <text evidence="7">The sequence shown here is derived from an EMBL/GenBank/DDBJ whole genome shotgun (WGS) entry which is preliminary data.</text>
</comment>
<dbReference type="Proteomes" id="UP000001396">
    <property type="component" value="Unassembled WGS sequence"/>
</dbReference>
<dbReference type="EMBL" id="ADBJ01000038">
    <property type="protein sequence ID" value="EFA78586.1"/>
    <property type="molecule type" value="Genomic_DNA"/>
</dbReference>
<proteinExistence type="inferred from homology"/>
<feature type="region of interest" description="Disordered" evidence="5">
    <location>
        <begin position="1"/>
        <end position="146"/>
    </location>
</feature>
<dbReference type="OMA" id="AMLIHED"/>
<dbReference type="PROSITE" id="PS51746">
    <property type="entry name" value="PPM_2"/>
    <property type="match status" value="1"/>
</dbReference>
<dbReference type="InterPro" id="IPR000222">
    <property type="entry name" value="PP2C_BS"/>
</dbReference>
<dbReference type="InterPro" id="IPR036457">
    <property type="entry name" value="PPM-type-like_dom_sf"/>
</dbReference>
<feature type="compositionally biased region" description="Basic residues" evidence="5">
    <location>
        <begin position="382"/>
        <end position="397"/>
    </location>
</feature>
<comment type="similarity">
    <text evidence="4">Belongs to the PP2C family.</text>
</comment>
<feature type="compositionally biased region" description="Pro residues" evidence="5">
    <location>
        <begin position="577"/>
        <end position="589"/>
    </location>
</feature>
<gene>
    <name evidence="7" type="ORF">PPL_09238</name>
</gene>
<sequence length="906" mass="97838">MSTDILLDQPHFDQHQHQQQQYSSLEKEQQQQDHQQQNNNMIMDTDDIHKQFVEDNNVTSSSSDEESSNSSGEDISDSEINTNAAASGITPNATATSSSSSSATNNSSTSNNGRVSRSNSKTSSHNHHHHHHHHHNHHNKPTYINRSNTKCVRNPVTLVEEYSSSSLSSYTNSSSLSTENIFNIIKEIEDVVNSCNIIEFNNNNSNNNTTNTNTNNTTTNNNTSSSNLGNSNNNIESSIPADRPGRKLSISASSLPVVLIPGSTSIPPIALSASAPSLPQSVSTTTTTTTPTPTTTECNDITPKSPSTTSTTPSKKNRLFKFKKSNKSSTPSPALSPPSTSSSIPKSPSTTSINPSSSSCSSDEEEVTDQSATTTTTTATKKEKKKWRLSVKKKPKKTPPPIPLELEQQAPPAASKPQHDSLNQSHSNIKTSQSSTQIAPTNQPTTSTSSSSTTTTTTTTDNLFNSKNNVEIQPATNNLPSEELESNHEINSNSNNNESPSPSPSLLSASMPLASNGDNPLHFYLEPENNFKGNSFGGQGLLDMLAEEEEMPKGGRGRSNAFYLKGPPSIGANGEILPPPSLNPKPPSPRSTESLDSINNVLPKESSSLLSKPIGLLSKFKKSKNSQSSNVKSHSGLKVVKHHSSRFIVGFADTIGRRPNMEDESVIYGTFRGHIDEDYFALFDGHGGNDVAKLAATDLHKHLAEKLKANHNPVKSLKESFASLHRAIQDKNMRGGTTAVVALFLGKKGYVANVGDSRAVLCRDGVAVRVSNDHKPNDPKEEERIKALGGTVVTTVNAFTGVTTSRVNGQLAVSRALGDLLLVPYVSCEPDIFGPINLETHIKNQFMIIACDGIWDVMSDDEAISIVAPISDPEKACMKLREIAYSRRSTDNISVMVIKFPPFNLD</sequence>
<feature type="compositionally biased region" description="Low complexity" evidence="5">
    <location>
        <begin position="328"/>
        <end position="361"/>
    </location>
</feature>
<feature type="compositionally biased region" description="Low complexity" evidence="5">
    <location>
        <begin position="92"/>
        <end position="120"/>
    </location>
</feature>
<feature type="region of interest" description="Disordered" evidence="5">
    <location>
        <begin position="204"/>
        <end position="244"/>
    </location>
</feature>
<dbReference type="AlphaFoldDB" id="D3BL06"/>
<feature type="compositionally biased region" description="Low complexity" evidence="5">
    <location>
        <begin position="54"/>
        <end position="81"/>
    </location>
</feature>
<evidence type="ECO:0000256" key="4">
    <source>
        <dbReference type="RuleBase" id="RU003465"/>
    </source>
</evidence>
<evidence type="ECO:0000256" key="5">
    <source>
        <dbReference type="SAM" id="MobiDB-lite"/>
    </source>
</evidence>
<dbReference type="PANTHER" id="PTHR47992">
    <property type="entry name" value="PROTEIN PHOSPHATASE"/>
    <property type="match status" value="1"/>
</dbReference>
<evidence type="ECO:0000256" key="2">
    <source>
        <dbReference type="ARBA" id="ARBA00022801"/>
    </source>
</evidence>
<dbReference type="InParanoid" id="D3BL06"/>
<dbReference type="FunCoup" id="D3BL06">
    <property type="interactions" value="805"/>
</dbReference>
<evidence type="ECO:0000313" key="8">
    <source>
        <dbReference type="Proteomes" id="UP000001396"/>
    </source>
</evidence>
<dbReference type="GeneID" id="31364713"/>
<dbReference type="InterPro" id="IPR015655">
    <property type="entry name" value="PP2C"/>
</dbReference>
<dbReference type="CDD" id="cd00143">
    <property type="entry name" value="PP2Cc"/>
    <property type="match status" value="1"/>
</dbReference>
<protein>
    <submittedName>
        <fullName evidence="7">Protein phosphatase 2C-related protein</fullName>
    </submittedName>
</protein>